<keyword evidence="5" id="KW-1185">Reference proteome</keyword>
<evidence type="ECO:0000259" key="4">
    <source>
        <dbReference type="Pfam" id="PF21365"/>
    </source>
</evidence>
<keyword evidence="2" id="KW-0326">Glycosidase</keyword>
<evidence type="ECO:0000313" key="5">
    <source>
        <dbReference type="Proteomes" id="UP000887566"/>
    </source>
</evidence>
<sequence length="481" mass="54509">MDVFIKDNRTGRPLVGSLWPGDVYFPDFVTHPNASIWWRKCIQRFHRTIAFDGLWIDENEPTSFIEGSSTGCANNQLNNPPFSPVSYSPIYKHTLCLDADHFRGKHYEHHNAYAHHEAIHTANALQHSIPGRRAFVLSRSSAPGTGAHAAVWMGDTFSTWESMNQSIIGMLDFNLFGIPWTGTDICGFEGEVSEELCLRWSQLGAFYPLSRNHNSNNAKTDQDPAAWSGNTTEAIRNVLLLRYSLLPYLYTLFFNAHMAGSTVVKPMFFEFPADRTTHNMHDQFLWGSHLLITPILQPFTESRMVYFPKGRWYNVLDGFKPISDDRSNRWLKAEIPHDSIGLFLRGGGVIPWQTPGESTTEQMTKSFGITVAMDTNGVADGSLFWDDGTDLRTIADKKYCVVKFQVENDRLTIHLDKEGCTALPTIARIDITGIQQKIERVVVNDVPYATFVYSRRDSVLRITGLSIDLFSERQVIVQWSA</sequence>
<feature type="domain" description="Glycosyl hydrolase family 31 C-terminal" evidence="4">
    <location>
        <begin position="260"/>
        <end position="350"/>
    </location>
</feature>
<dbReference type="Gene3D" id="3.20.20.80">
    <property type="entry name" value="Glycosidases"/>
    <property type="match status" value="1"/>
</dbReference>
<dbReference type="GO" id="GO:0004558">
    <property type="term" value="F:alpha-1,4-glucosidase activity"/>
    <property type="evidence" value="ECO:0007669"/>
    <property type="project" value="TreeGrafter"/>
</dbReference>
<dbReference type="InterPro" id="IPR048395">
    <property type="entry name" value="Glyco_hydro_31_C"/>
</dbReference>
<dbReference type="SUPFAM" id="SSF51445">
    <property type="entry name" value="(Trans)glycosidases"/>
    <property type="match status" value="1"/>
</dbReference>
<dbReference type="WBParaSite" id="PSAMB.scaffold369size54312.g5210.t1">
    <property type="protein sequence ID" value="PSAMB.scaffold369size54312.g5210.t1"/>
    <property type="gene ID" value="PSAMB.scaffold369size54312.g5210"/>
</dbReference>
<dbReference type="Pfam" id="PF21365">
    <property type="entry name" value="Glyco_hydro_31_3rd"/>
    <property type="match status" value="1"/>
</dbReference>
<dbReference type="SUPFAM" id="SSF51011">
    <property type="entry name" value="Glycosyl hydrolase domain"/>
    <property type="match status" value="1"/>
</dbReference>
<evidence type="ECO:0000256" key="1">
    <source>
        <dbReference type="ARBA" id="ARBA00007806"/>
    </source>
</evidence>
<evidence type="ECO:0000259" key="3">
    <source>
        <dbReference type="Pfam" id="PF01055"/>
    </source>
</evidence>
<name>A0A914WEK0_9BILA</name>
<evidence type="ECO:0000313" key="6">
    <source>
        <dbReference type="WBParaSite" id="PSAMB.scaffold369size54312.g5210.t1"/>
    </source>
</evidence>
<dbReference type="PANTHER" id="PTHR22762">
    <property type="entry name" value="ALPHA-GLUCOSIDASE"/>
    <property type="match status" value="1"/>
</dbReference>
<proteinExistence type="inferred from homology"/>
<keyword evidence="2" id="KW-0378">Hydrolase</keyword>
<organism evidence="5 6">
    <name type="scientific">Plectus sambesii</name>
    <dbReference type="NCBI Taxonomy" id="2011161"/>
    <lineage>
        <taxon>Eukaryota</taxon>
        <taxon>Metazoa</taxon>
        <taxon>Ecdysozoa</taxon>
        <taxon>Nematoda</taxon>
        <taxon>Chromadorea</taxon>
        <taxon>Plectida</taxon>
        <taxon>Plectina</taxon>
        <taxon>Plectoidea</taxon>
        <taxon>Plectidae</taxon>
        <taxon>Plectus</taxon>
    </lineage>
</organism>
<accession>A0A914WEK0</accession>
<reference evidence="6" key="1">
    <citation type="submission" date="2022-11" db="UniProtKB">
        <authorList>
            <consortium name="WormBaseParasite"/>
        </authorList>
    </citation>
    <scope>IDENTIFICATION</scope>
</reference>
<dbReference type="Pfam" id="PF01055">
    <property type="entry name" value="Glyco_hydro_31_2nd"/>
    <property type="match status" value="1"/>
</dbReference>
<comment type="similarity">
    <text evidence="1 2">Belongs to the glycosyl hydrolase 31 family.</text>
</comment>
<evidence type="ECO:0000256" key="2">
    <source>
        <dbReference type="RuleBase" id="RU361185"/>
    </source>
</evidence>
<dbReference type="GO" id="GO:0005975">
    <property type="term" value="P:carbohydrate metabolic process"/>
    <property type="evidence" value="ECO:0007669"/>
    <property type="project" value="InterPro"/>
</dbReference>
<dbReference type="InterPro" id="IPR013780">
    <property type="entry name" value="Glyco_hydro_b"/>
</dbReference>
<dbReference type="PANTHER" id="PTHR22762:SF133">
    <property type="entry name" value="P-TYPE DOMAIN-CONTAINING PROTEIN"/>
    <property type="match status" value="1"/>
</dbReference>
<dbReference type="Gene3D" id="2.60.40.1180">
    <property type="entry name" value="Golgi alpha-mannosidase II"/>
    <property type="match status" value="2"/>
</dbReference>
<dbReference type="Proteomes" id="UP000887566">
    <property type="component" value="Unplaced"/>
</dbReference>
<feature type="domain" description="Glycoside hydrolase family 31 TIM barrel" evidence="3">
    <location>
        <begin position="2"/>
        <end position="252"/>
    </location>
</feature>
<dbReference type="InterPro" id="IPR017853">
    <property type="entry name" value="GH"/>
</dbReference>
<dbReference type="AlphaFoldDB" id="A0A914WEK0"/>
<protein>
    <submittedName>
        <fullName evidence="6">Uncharacterized protein</fullName>
    </submittedName>
</protein>
<dbReference type="InterPro" id="IPR000322">
    <property type="entry name" value="Glyco_hydro_31_TIM"/>
</dbReference>